<sequence length="252" mass="28248">MMKESGILFGAPMVMAILREENPKRMTRRGAAFKPLAEGLNLGFTGLVANEVRPGWWVLSSRGAGGCWEERTEQLRCPYGQIGDRLYVREAWRSEAGLDALSGSEMADRCIDAGYRLPWAPIQYEADGDRRDWQHVGTPPHDGPPRPGRYRHARFMPRWASRILLEIVRVRVERLQAISEVDAIAEGIGKTSSGLWSTYGQRSSDGTPSARASFHALWDSINGPADWAKNPWVWVVEFKPVTASQEGHDAHH</sequence>
<dbReference type="EMBL" id="CAADIO010000004">
    <property type="protein sequence ID" value="VFR80925.1"/>
    <property type="molecule type" value="Genomic_DNA"/>
</dbReference>
<name>A0A484U4F9_9ZZZZ</name>
<dbReference type="AlphaFoldDB" id="A0A484U4F9"/>
<reference evidence="1" key="1">
    <citation type="submission" date="2019-03" db="EMBL/GenBank/DDBJ databases">
        <authorList>
            <person name="Danneels B."/>
        </authorList>
    </citation>
    <scope>NUCLEOTIDE SEQUENCE</scope>
</reference>
<organism evidence="1">
    <name type="scientific">plant metagenome</name>
    <dbReference type="NCBI Taxonomy" id="1297885"/>
    <lineage>
        <taxon>unclassified sequences</taxon>
        <taxon>metagenomes</taxon>
        <taxon>organismal metagenomes</taxon>
    </lineage>
</organism>
<evidence type="ECO:0000313" key="1">
    <source>
        <dbReference type="EMBL" id="VFR80925.1"/>
    </source>
</evidence>
<protein>
    <submittedName>
        <fullName evidence="1">Phage-related protein</fullName>
    </submittedName>
</protein>
<proteinExistence type="predicted"/>
<accession>A0A484U4F9</accession>
<gene>
    <name evidence="1" type="ORF">RAN3_2488</name>
</gene>